<feature type="transmembrane region" description="Helical" evidence="7">
    <location>
        <begin position="12"/>
        <end position="35"/>
    </location>
</feature>
<keyword evidence="9" id="KW-1185">Reference proteome</keyword>
<keyword evidence="6 8" id="KW-0012">Acyltransferase</keyword>
<proteinExistence type="predicted"/>
<sequence>MKAIVFWLFYPLLWLISILPFKGLYLLSDFCYFVIYKVIGYRKKVVRYNLKTTFPEKSEEELHTIERKFYSHLCDMFLEMIKSMNIKKEDLLERYQFSNKELITKYDKEGQSSLLMMGHYASYEWIFALQLSMENPGYGVYKKIKHKQFDNLIRKIRSRWNTYLIDSKDTMRFIRKNESENKTGCYGFVADQSPRFHRARYWTQFLGHELPFFTGVERIAKEFKLPVFYYGTEKIKRGYYKGSFQLITPDGSTTEDGEIMTNYAAALEAQIRKNPEYYLWTHKRFKLLGKKEEVLSEINKSKK</sequence>
<accession>A0A0A2GTM5</accession>
<keyword evidence="4 8" id="KW-0808">Transferase</keyword>
<reference evidence="8 9" key="1">
    <citation type="submission" date="2014-10" db="EMBL/GenBank/DDBJ databases">
        <title>Draft genome sequence of the proteorhodopsin-containing marine bacterium Dokdonia donghaensis.</title>
        <authorList>
            <person name="Gomez-Consarnau L."/>
            <person name="Gonzalez J.M."/>
            <person name="Riedel T."/>
            <person name="Jaenicke S."/>
            <person name="Wagner-Doebler I."/>
            <person name="Fuhrman J.A."/>
        </authorList>
    </citation>
    <scope>NUCLEOTIDE SEQUENCE [LARGE SCALE GENOMIC DNA]</scope>
    <source>
        <strain evidence="8 9">DSW-1</strain>
    </source>
</reference>
<dbReference type="Pfam" id="PF03279">
    <property type="entry name" value="Lip_A_acyltrans"/>
    <property type="match status" value="1"/>
</dbReference>
<dbReference type="GO" id="GO:0016746">
    <property type="term" value="F:acyltransferase activity"/>
    <property type="evidence" value="ECO:0007669"/>
    <property type="project" value="UniProtKB-KW"/>
</dbReference>
<evidence type="ECO:0000256" key="3">
    <source>
        <dbReference type="ARBA" id="ARBA00022519"/>
    </source>
</evidence>
<dbReference type="GO" id="GO:0009247">
    <property type="term" value="P:glycolipid biosynthetic process"/>
    <property type="evidence" value="ECO:0007669"/>
    <property type="project" value="UniProtKB-ARBA"/>
</dbReference>
<dbReference type="EMBL" id="JSAQ01000001">
    <property type="protein sequence ID" value="KGO05666.1"/>
    <property type="molecule type" value="Genomic_DNA"/>
</dbReference>
<protein>
    <submittedName>
        <fullName evidence="8">Lipid A biosynthesis acyltransferase</fullName>
    </submittedName>
</protein>
<comment type="subcellular location">
    <subcellularLocation>
        <location evidence="1">Cell inner membrane</location>
    </subcellularLocation>
</comment>
<dbReference type="KEGG" id="ddo:I597_2219"/>
<keyword evidence="7" id="KW-0812">Transmembrane</keyword>
<evidence type="ECO:0000256" key="2">
    <source>
        <dbReference type="ARBA" id="ARBA00022475"/>
    </source>
</evidence>
<evidence type="ECO:0000256" key="7">
    <source>
        <dbReference type="SAM" id="Phobius"/>
    </source>
</evidence>
<dbReference type="PATRIC" id="fig|1300343.5.peg.2238"/>
<keyword evidence="7" id="KW-1133">Transmembrane helix</keyword>
<comment type="caution">
    <text evidence="8">The sequence shown here is derived from an EMBL/GenBank/DDBJ whole genome shotgun (WGS) entry which is preliminary data.</text>
</comment>
<dbReference type="AlphaFoldDB" id="A0A0A2GTM5"/>
<evidence type="ECO:0000256" key="6">
    <source>
        <dbReference type="ARBA" id="ARBA00023315"/>
    </source>
</evidence>
<evidence type="ECO:0000256" key="4">
    <source>
        <dbReference type="ARBA" id="ARBA00022679"/>
    </source>
</evidence>
<dbReference type="GO" id="GO:0005886">
    <property type="term" value="C:plasma membrane"/>
    <property type="evidence" value="ECO:0007669"/>
    <property type="project" value="UniProtKB-SubCell"/>
</dbReference>
<evidence type="ECO:0000313" key="8">
    <source>
        <dbReference type="EMBL" id="KGO05666.1"/>
    </source>
</evidence>
<dbReference type="InterPro" id="IPR004960">
    <property type="entry name" value="LipA_acyltrans"/>
</dbReference>
<keyword evidence="3" id="KW-0997">Cell inner membrane</keyword>
<name>A0A0A2GTM5_9FLAO</name>
<keyword evidence="2" id="KW-1003">Cell membrane</keyword>
<dbReference type="OrthoDB" id="9801955at2"/>
<dbReference type="PANTHER" id="PTHR30606">
    <property type="entry name" value="LIPID A BIOSYNTHESIS LAUROYL ACYLTRANSFERASE"/>
    <property type="match status" value="1"/>
</dbReference>
<dbReference type="RefSeq" id="WP_035324709.1">
    <property type="nucleotide sequence ID" value="NZ_CP015125.1"/>
</dbReference>
<gene>
    <name evidence="8" type="ORF">NV36_01580</name>
</gene>
<evidence type="ECO:0000313" key="9">
    <source>
        <dbReference type="Proteomes" id="UP000030140"/>
    </source>
</evidence>
<organism evidence="8 9">
    <name type="scientific">Dokdonia donghaensis DSW-1</name>
    <dbReference type="NCBI Taxonomy" id="1300343"/>
    <lineage>
        <taxon>Bacteria</taxon>
        <taxon>Pseudomonadati</taxon>
        <taxon>Bacteroidota</taxon>
        <taxon>Flavobacteriia</taxon>
        <taxon>Flavobacteriales</taxon>
        <taxon>Flavobacteriaceae</taxon>
        <taxon>Dokdonia</taxon>
    </lineage>
</organism>
<dbReference type="Proteomes" id="UP000030140">
    <property type="component" value="Unassembled WGS sequence"/>
</dbReference>
<evidence type="ECO:0000256" key="1">
    <source>
        <dbReference type="ARBA" id="ARBA00004533"/>
    </source>
</evidence>
<dbReference type="PANTHER" id="PTHR30606:SF10">
    <property type="entry name" value="PHOSPHATIDYLINOSITOL MANNOSIDE ACYLTRANSFERASE"/>
    <property type="match status" value="1"/>
</dbReference>
<dbReference type="PIRSF" id="PIRSF026649">
    <property type="entry name" value="MsbB"/>
    <property type="match status" value="1"/>
</dbReference>
<evidence type="ECO:0000256" key="5">
    <source>
        <dbReference type="ARBA" id="ARBA00023136"/>
    </source>
</evidence>
<dbReference type="CDD" id="cd07984">
    <property type="entry name" value="LPLAT_LABLAT-like"/>
    <property type="match status" value="1"/>
</dbReference>
<keyword evidence="5 7" id="KW-0472">Membrane</keyword>